<protein>
    <submittedName>
        <fullName evidence="1">Uncharacterized protein</fullName>
    </submittedName>
</protein>
<name>A0ABU6YRW1_9FABA</name>
<organism evidence="1 2">
    <name type="scientific">Stylosanthes scabra</name>
    <dbReference type="NCBI Taxonomy" id="79078"/>
    <lineage>
        <taxon>Eukaryota</taxon>
        <taxon>Viridiplantae</taxon>
        <taxon>Streptophyta</taxon>
        <taxon>Embryophyta</taxon>
        <taxon>Tracheophyta</taxon>
        <taxon>Spermatophyta</taxon>
        <taxon>Magnoliopsida</taxon>
        <taxon>eudicotyledons</taxon>
        <taxon>Gunneridae</taxon>
        <taxon>Pentapetalae</taxon>
        <taxon>rosids</taxon>
        <taxon>fabids</taxon>
        <taxon>Fabales</taxon>
        <taxon>Fabaceae</taxon>
        <taxon>Papilionoideae</taxon>
        <taxon>50 kb inversion clade</taxon>
        <taxon>dalbergioids sensu lato</taxon>
        <taxon>Dalbergieae</taxon>
        <taxon>Pterocarpus clade</taxon>
        <taxon>Stylosanthes</taxon>
    </lineage>
</organism>
<proteinExistence type="predicted"/>
<sequence length="128" mass="13848">MARMTGASSMASKVDGGDRLDFAANVKCPVANLWVSFSIHRPKRCGPSTAALIEGLIVGLICDRIGSIQRNQLFFHVSTKSSIQSGGTGNPIDVDGKLIQRRCRLTRGWLMRKTQVVNTCAGGERVMV</sequence>
<evidence type="ECO:0000313" key="2">
    <source>
        <dbReference type="Proteomes" id="UP001341840"/>
    </source>
</evidence>
<reference evidence="1 2" key="1">
    <citation type="journal article" date="2023" name="Plants (Basel)">
        <title>Bridging the Gap: Combining Genomics and Transcriptomics Approaches to Understand Stylosanthes scabra, an Orphan Legume from the Brazilian Caatinga.</title>
        <authorList>
            <person name="Ferreira-Neto J.R.C."/>
            <person name="da Silva M.D."/>
            <person name="Binneck E."/>
            <person name="de Melo N.F."/>
            <person name="da Silva R.H."/>
            <person name="de Melo A.L.T.M."/>
            <person name="Pandolfi V."/>
            <person name="Bustamante F.O."/>
            <person name="Brasileiro-Vidal A.C."/>
            <person name="Benko-Iseppon A.M."/>
        </authorList>
    </citation>
    <scope>NUCLEOTIDE SEQUENCE [LARGE SCALE GENOMIC DNA]</scope>
    <source>
        <tissue evidence="1">Leaves</tissue>
    </source>
</reference>
<dbReference type="EMBL" id="JASCZI010243132">
    <property type="protein sequence ID" value="MED6212724.1"/>
    <property type="molecule type" value="Genomic_DNA"/>
</dbReference>
<dbReference type="Proteomes" id="UP001341840">
    <property type="component" value="Unassembled WGS sequence"/>
</dbReference>
<accession>A0ABU6YRW1</accession>
<keyword evidence="2" id="KW-1185">Reference proteome</keyword>
<comment type="caution">
    <text evidence="1">The sequence shown here is derived from an EMBL/GenBank/DDBJ whole genome shotgun (WGS) entry which is preliminary data.</text>
</comment>
<gene>
    <name evidence="1" type="ORF">PIB30_086340</name>
</gene>
<evidence type="ECO:0000313" key="1">
    <source>
        <dbReference type="EMBL" id="MED6212724.1"/>
    </source>
</evidence>